<dbReference type="Gene3D" id="3.40.50.12580">
    <property type="match status" value="1"/>
</dbReference>
<evidence type="ECO:0000313" key="7">
    <source>
        <dbReference type="EMBL" id="KRK19325.1"/>
    </source>
</evidence>
<dbReference type="EMBL" id="AZCN01000001">
    <property type="protein sequence ID" value="KRK19325.1"/>
    <property type="molecule type" value="Genomic_DNA"/>
</dbReference>
<evidence type="ECO:0000313" key="8">
    <source>
        <dbReference type="Proteomes" id="UP000051181"/>
    </source>
</evidence>
<dbReference type="InterPro" id="IPR043148">
    <property type="entry name" value="TagF_C"/>
</dbReference>
<dbReference type="RefSeq" id="WP_010010412.1">
    <property type="nucleotide sequence ID" value="NZ_AZCN01000001.1"/>
</dbReference>
<dbReference type="InterPro" id="IPR051612">
    <property type="entry name" value="Teichoic_Acid_Biosynth"/>
</dbReference>
<protein>
    <submittedName>
        <fullName evidence="7">CDP-glycerol poly(Glycerophosphate) glycerophosphotransferase</fullName>
    </submittedName>
</protein>
<keyword evidence="4 7" id="KW-0808">Transferase</keyword>
<accession>A0A0R1FCE7</accession>
<evidence type="ECO:0000256" key="2">
    <source>
        <dbReference type="ARBA" id="ARBA00010488"/>
    </source>
</evidence>
<keyword evidence="3" id="KW-1003">Cell membrane</keyword>
<dbReference type="Proteomes" id="UP000051181">
    <property type="component" value="Unassembled WGS sequence"/>
</dbReference>
<comment type="similarity">
    <text evidence="2">Belongs to the CDP-glycerol glycerophosphotransferase family.</text>
</comment>
<dbReference type="PATRIC" id="fig|913848.6.peg.68"/>
<dbReference type="InterPro" id="IPR043149">
    <property type="entry name" value="TagF_N"/>
</dbReference>
<dbReference type="PANTHER" id="PTHR37316">
    <property type="entry name" value="TEICHOIC ACID GLYCEROL-PHOSPHATE PRIMASE"/>
    <property type="match status" value="1"/>
</dbReference>
<dbReference type="GO" id="GO:0005886">
    <property type="term" value="C:plasma membrane"/>
    <property type="evidence" value="ECO:0007669"/>
    <property type="project" value="UniProtKB-SubCell"/>
</dbReference>
<comment type="subcellular location">
    <subcellularLocation>
        <location evidence="1">Cell membrane</location>
        <topology evidence="1">Peripheral membrane protein</topology>
    </subcellularLocation>
</comment>
<name>A0A0R1FCE7_9LACO</name>
<dbReference type="GeneID" id="65918384"/>
<comment type="caution">
    <text evidence="7">The sequence shown here is derived from an EMBL/GenBank/DDBJ whole genome shotgun (WGS) entry which is preliminary data.</text>
</comment>
<dbReference type="PANTHER" id="PTHR37316:SF3">
    <property type="entry name" value="TEICHOIC ACID GLYCEROL-PHOSPHATE TRANSFERASE"/>
    <property type="match status" value="1"/>
</dbReference>
<evidence type="ECO:0000256" key="1">
    <source>
        <dbReference type="ARBA" id="ARBA00004202"/>
    </source>
</evidence>
<evidence type="ECO:0000256" key="6">
    <source>
        <dbReference type="ARBA" id="ARBA00023136"/>
    </source>
</evidence>
<keyword evidence="5" id="KW-0777">Teichoic acid biosynthesis</keyword>
<dbReference type="AlphaFoldDB" id="A0A0R1FCE7"/>
<gene>
    <name evidence="7" type="ORF">FD22_GL000070</name>
</gene>
<keyword evidence="6" id="KW-0472">Membrane</keyword>
<organism evidence="7 8">
    <name type="scientific">Loigolactobacillus coryniformis subsp. coryniformis KCTC 3167 = DSM 20001</name>
    <dbReference type="NCBI Taxonomy" id="913848"/>
    <lineage>
        <taxon>Bacteria</taxon>
        <taxon>Bacillati</taxon>
        <taxon>Bacillota</taxon>
        <taxon>Bacilli</taxon>
        <taxon>Lactobacillales</taxon>
        <taxon>Lactobacillaceae</taxon>
        <taxon>Loigolactobacillus</taxon>
    </lineage>
</organism>
<dbReference type="GO" id="GO:0019350">
    <property type="term" value="P:teichoic acid biosynthetic process"/>
    <property type="evidence" value="ECO:0007669"/>
    <property type="project" value="UniProtKB-KW"/>
</dbReference>
<dbReference type="Gene3D" id="3.40.50.11820">
    <property type="match status" value="1"/>
</dbReference>
<evidence type="ECO:0000256" key="4">
    <source>
        <dbReference type="ARBA" id="ARBA00022679"/>
    </source>
</evidence>
<evidence type="ECO:0000256" key="5">
    <source>
        <dbReference type="ARBA" id="ARBA00022944"/>
    </source>
</evidence>
<dbReference type="Pfam" id="PF04464">
    <property type="entry name" value="Glyphos_transf"/>
    <property type="match status" value="1"/>
</dbReference>
<sequence>MRKIIHFILNIFYFLSKYFIRKKNLVIFGAWFGTQVTDNSMYLLKDFIDKKLYSEYEFVWIGNKECYAPIRELFKGRVRFCRRNSLKAYLLELRASYVFVNQGYLDLGSINLLKGAKVIQLWHGFPVKKIAADANNFTQKRPYHHCDYFLSTSRLMDERLLSAFRYWGITKTNIIHVGQPRYIPLINESASSAFKKSLGIPQQATVVSYIPTFRDNTNEVFSFHKLSGKEMKKLEEKNILIIEKQHFARNNNSKETSSNIVELPKNFDTQLLLNNTDILITDFSSVYIDYLILNRPIIHFVYDLDKFINDDRGLYRNDFSQDAAGPVVRNTEELINVLMTHDFSKDEQQRVQLNLLFNEYPIEKIGQIIKAKVGM</sequence>
<dbReference type="GO" id="GO:0047355">
    <property type="term" value="F:CDP-glycerol glycerophosphotransferase activity"/>
    <property type="evidence" value="ECO:0007669"/>
    <property type="project" value="InterPro"/>
</dbReference>
<dbReference type="InterPro" id="IPR007554">
    <property type="entry name" value="Glycerophosphate_synth"/>
</dbReference>
<evidence type="ECO:0000256" key="3">
    <source>
        <dbReference type="ARBA" id="ARBA00022475"/>
    </source>
</evidence>
<dbReference type="SUPFAM" id="SSF53756">
    <property type="entry name" value="UDP-Glycosyltransferase/glycogen phosphorylase"/>
    <property type="match status" value="1"/>
</dbReference>
<proteinExistence type="inferred from homology"/>
<reference evidence="7 8" key="1">
    <citation type="journal article" date="2015" name="Genome Announc.">
        <title>Expanding the biotechnology potential of lactobacilli through comparative genomics of 213 strains and associated genera.</title>
        <authorList>
            <person name="Sun Z."/>
            <person name="Harris H.M."/>
            <person name="McCann A."/>
            <person name="Guo C."/>
            <person name="Argimon S."/>
            <person name="Zhang W."/>
            <person name="Yang X."/>
            <person name="Jeffery I.B."/>
            <person name="Cooney J.C."/>
            <person name="Kagawa T.F."/>
            <person name="Liu W."/>
            <person name="Song Y."/>
            <person name="Salvetti E."/>
            <person name="Wrobel A."/>
            <person name="Rasinkangas P."/>
            <person name="Parkhill J."/>
            <person name="Rea M.C."/>
            <person name="O'Sullivan O."/>
            <person name="Ritari J."/>
            <person name="Douillard F.P."/>
            <person name="Paul Ross R."/>
            <person name="Yang R."/>
            <person name="Briner A.E."/>
            <person name="Felis G.E."/>
            <person name="de Vos W.M."/>
            <person name="Barrangou R."/>
            <person name="Klaenhammer T.R."/>
            <person name="Caufield P.W."/>
            <person name="Cui Y."/>
            <person name="Zhang H."/>
            <person name="O'Toole P.W."/>
        </authorList>
    </citation>
    <scope>NUCLEOTIDE SEQUENCE [LARGE SCALE GENOMIC DNA]</scope>
    <source>
        <strain evidence="7 8">DSM 20001</strain>
    </source>
</reference>